<proteinExistence type="predicted"/>
<reference evidence="3" key="1">
    <citation type="submission" date="2018-09" db="EMBL/GenBank/DDBJ databases">
        <title>Chryseolinea sp. KIS68-18 isolated from soil.</title>
        <authorList>
            <person name="Weon H.-Y."/>
            <person name="Kwon S.-W."/>
            <person name="Lee S.A."/>
        </authorList>
    </citation>
    <scope>NUCLEOTIDE SEQUENCE [LARGE SCALE GENOMIC DNA]</scope>
    <source>
        <strain evidence="3">KIS68-18</strain>
    </source>
</reference>
<sequence length="180" mass="20558">MWGKRLLISAMFLSLLALVTARAQEAAKPRPSPMAVTTVKYKDAYIKITYSQPLKRGREIFGSLVPYGQVWRLGANEATEITTTKNISLNGFLLKAGTYSMFAIPQKDKWTIIINSELGLWGAYNYNYRLDVLRFDIPVQTTTDAVYEPFTLQFDQRNDVADLLILWDRIKLSIPVKFIN</sequence>
<dbReference type="OrthoDB" id="195456at2"/>
<accession>A0A385SX03</accession>
<feature type="chain" id="PRO_5017453028" evidence="1">
    <location>
        <begin position="24"/>
        <end position="180"/>
    </location>
</feature>
<dbReference type="AlphaFoldDB" id="A0A385SX03"/>
<organism evidence="2 3">
    <name type="scientific">Chryseolinea soli</name>
    <dbReference type="NCBI Taxonomy" id="2321403"/>
    <lineage>
        <taxon>Bacteria</taxon>
        <taxon>Pseudomonadati</taxon>
        <taxon>Bacteroidota</taxon>
        <taxon>Cytophagia</taxon>
        <taxon>Cytophagales</taxon>
        <taxon>Fulvivirgaceae</taxon>
        <taxon>Chryseolinea</taxon>
    </lineage>
</organism>
<keyword evidence="3" id="KW-1185">Reference proteome</keyword>
<feature type="signal peptide" evidence="1">
    <location>
        <begin position="1"/>
        <end position="23"/>
    </location>
</feature>
<dbReference type="Pfam" id="PF11138">
    <property type="entry name" value="DUF2911"/>
    <property type="match status" value="1"/>
</dbReference>
<dbReference type="KEGG" id="chk:D4L85_28290"/>
<protein>
    <submittedName>
        <fullName evidence="2">DUF2911 domain-containing protein</fullName>
    </submittedName>
</protein>
<dbReference type="InterPro" id="IPR021314">
    <property type="entry name" value="DUF2911"/>
</dbReference>
<evidence type="ECO:0000313" key="3">
    <source>
        <dbReference type="Proteomes" id="UP000266183"/>
    </source>
</evidence>
<gene>
    <name evidence="2" type="ORF">D4L85_28290</name>
</gene>
<dbReference type="EMBL" id="CP032382">
    <property type="protein sequence ID" value="AYB34240.1"/>
    <property type="molecule type" value="Genomic_DNA"/>
</dbReference>
<evidence type="ECO:0000313" key="2">
    <source>
        <dbReference type="EMBL" id="AYB34240.1"/>
    </source>
</evidence>
<name>A0A385SX03_9BACT</name>
<evidence type="ECO:0000256" key="1">
    <source>
        <dbReference type="SAM" id="SignalP"/>
    </source>
</evidence>
<dbReference type="Proteomes" id="UP000266183">
    <property type="component" value="Chromosome"/>
</dbReference>
<keyword evidence="1" id="KW-0732">Signal</keyword>